<dbReference type="AlphaFoldDB" id="A0AB34HA62"/>
<comment type="caution">
    <text evidence="2">The sequence shown here is derived from an EMBL/GenBank/DDBJ whole genome shotgun (WGS) entry which is preliminary data.</text>
</comment>
<protein>
    <submittedName>
        <fullName evidence="2">Uncharacterized protein</fullName>
    </submittedName>
</protein>
<accession>A0AB34HA62</accession>
<reference evidence="2 3" key="1">
    <citation type="submission" date="2022-11" db="EMBL/GenBank/DDBJ databases">
        <title>Whole genome sequence of Eschrichtius robustus ER-17-0199.</title>
        <authorList>
            <person name="Bruniche-Olsen A."/>
            <person name="Black A.N."/>
            <person name="Fields C.J."/>
            <person name="Walden K."/>
            <person name="Dewoody J.A."/>
        </authorList>
    </citation>
    <scope>NUCLEOTIDE SEQUENCE [LARGE SCALE GENOMIC DNA]</scope>
    <source>
        <strain evidence="2">ER-17-0199</strain>
        <tissue evidence="2">Blubber</tissue>
    </source>
</reference>
<dbReference type="Proteomes" id="UP001159641">
    <property type="component" value="Unassembled WGS sequence"/>
</dbReference>
<keyword evidence="3" id="KW-1185">Reference proteome</keyword>
<gene>
    <name evidence="2" type="ORF">J1605_022502</name>
</gene>
<sequence length="102" mass="10418">MDRAPGLSPASLASSASPGVPLSSTVTASAPGCRPSPSYRHQARVFLCRVTLTPSQDSRAWSGGAGCFLNRGLSARDPVLTVGYLAPEPLLVARLPLGSGAQ</sequence>
<evidence type="ECO:0000313" key="2">
    <source>
        <dbReference type="EMBL" id="KAJ8788444.1"/>
    </source>
</evidence>
<dbReference type="EMBL" id="JAIQCJ010001608">
    <property type="protein sequence ID" value="KAJ8788444.1"/>
    <property type="molecule type" value="Genomic_DNA"/>
</dbReference>
<evidence type="ECO:0000256" key="1">
    <source>
        <dbReference type="SAM" id="MobiDB-lite"/>
    </source>
</evidence>
<name>A0AB34HA62_ESCRO</name>
<organism evidence="2 3">
    <name type="scientific">Eschrichtius robustus</name>
    <name type="common">California gray whale</name>
    <name type="synonym">Eschrichtius gibbosus</name>
    <dbReference type="NCBI Taxonomy" id="9764"/>
    <lineage>
        <taxon>Eukaryota</taxon>
        <taxon>Metazoa</taxon>
        <taxon>Chordata</taxon>
        <taxon>Craniata</taxon>
        <taxon>Vertebrata</taxon>
        <taxon>Euteleostomi</taxon>
        <taxon>Mammalia</taxon>
        <taxon>Eutheria</taxon>
        <taxon>Laurasiatheria</taxon>
        <taxon>Artiodactyla</taxon>
        <taxon>Whippomorpha</taxon>
        <taxon>Cetacea</taxon>
        <taxon>Mysticeti</taxon>
        <taxon>Eschrichtiidae</taxon>
        <taxon>Eschrichtius</taxon>
    </lineage>
</organism>
<feature type="compositionally biased region" description="Low complexity" evidence="1">
    <location>
        <begin position="1"/>
        <end position="24"/>
    </location>
</feature>
<evidence type="ECO:0000313" key="3">
    <source>
        <dbReference type="Proteomes" id="UP001159641"/>
    </source>
</evidence>
<feature type="region of interest" description="Disordered" evidence="1">
    <location>
        <begin position="1"/>
        <end position="34"/>
    </location>
</feature>
<proteinExistence type="predicted"/>